<dbReference type="PANTHER" id="PTHR33317">
    <property type="entry name" value="POLYNUCLEOTIDYL TRANSFERASE, RIBONUCLEASE H-LIKE SUPERFAMILY PROTEIN"/>
    <property type="match status" value="1"/>
</dbReference>
<organism evidence="7 8">
    <name type="scientific">Thermoclostridium stercorarium subsp. leptospartum DSM 9219</name>
    <dbReference type="NCBI Taxonomy" id="1346611"/>
    <lineage>
        <taxon>Bacteria</taxon>
        <taxon>Bacillati</taxon>
        <taxon>Bacillota</taxon>
        <taxon>Clostridia</taxon>
        <taxon>Eubacteriales</taxon>
        <taxon>Oscillospiraceae</taxon>
        <taxon>Thermoclostridium</taxon>
    </lineage>
</organism>
<evidence type="ECO:0000256" key="2">
    <source>
        <dbReference type="ARBA" id="ARBA00022517"/>
    </source>
</evidence>
<reference evidence="7 8" key="1">
    <citation type="submission" date="2016-02" db="EMBL/GenBank/DDBJ databases">
        <title>Comparison of Clostridium stercorarium subspecies using comparative genomics and transcriptomics.</title>
        <authorList>
            <person name="Schellenberg J."/>
            <person name="Thallinger G."/>
            <person name="Levin D.B."/>
            <person name="Zhang X."/>
            <person name="Alvare G."/>
            <person name="Fristensky B."/>
            <person name="Sparling R."/>
        </authorList>
    </citation>
    <scope>NUCLEOTIDE SEQUENCE [LARGE SCALE GENOMIC DNA]</scope>
    <source>
        <strain evidence="7 8">DSM 9219</strain>
    </source>
</reference>
<evidence type="ECO:0000313" key="7">
    <source>
        <dbReference type="EMBL" id="ANX01971.1"/>
    </source>
</evidence>
<gene>
    <name evidence="7" type="ORF">CSTERLE_10505</name>
</gene>
<dbReference type="SMART" id="SM00732">
    <property type="entry name" value="YqgFc"/>
    <property type="match status" value="1"/>
</dbReference>
<accession>A0A1B1YMG4</accession>
<dbReference type="HAMAP" id="MF_00651">
    <property type="entry name" value="Nuclease_YqgF"/>
    <property type="match status" value="1"/>
</dbReference>
<protein>
    <recommendedName>
        <fullName evidence="5">Putative pre-16S rRNA nuclease</fullName>
        <ecNumber evidence="5">3.1.-.-</ecNumber>
    </recommendedName>
</protein>
<dbReference type="GO" id="GO:0000967">
    <property type="term" value="P:rRNA 5'-end processing"/>
    <property type="evidence" value="ECO:0007669"/>
    <property type="project" value="UniProtKB-UniRule"/>
</dbReference>
<evidence type="ECO:0000313" key="8">
    <source>
        <dbReference type="Proteomes" id="UP000092931"/>
    </source>
</evidence>
<keyword evidence="2 5" id="KW-0690">Ribosome biogenesis</keyword>
<name>A0A1B1YMG4_THEST</name>
<dbReference type="SUPFAM" id="SSF53098">
    <property type="entry name" value="Ribonuclease H-like"/>
    <property type="match status" value="1"/>
</dbReference>
<feature type="domain" description="YqgF/RNase H-like" evidence="6">
    <location>
        <begin position="1"/>
        <end position="103"/>
    </location>
</feature>
<evidence type="ECO:0000259" key="6">
    <source>
        <dbReference type="SMART" id="SM00732"/>
    </source>
</evidence>
<dbReference type="InterPro" id="IPR037027">
    <property type="entry name" value="YqgF/RNaseH-like_dom_sf"/>
</dbReference>
<dbReference type="AlphaFoldDB" id="A0A1B1YMG4"/>
<dbReference type="EMBL" id="CP014673">
    <property type="protein sequence ID" value="ANX01971.1"/>
    <property type="molecule type" value="Genomic_DNA"/>
</dbReference>
<keyword evidence="3 5" id="KW-0540">Nuclease</keyword>
<dbReference type="GO" id="GO:0005829">
    <property type="term" value="C:cytosol"/>
    <property type="evidence" value="ECO:0007669"/>
    <property type="project" value="TreeGrafter"/>
</dbReference>
<comment type="subcellular location">
    <subcellularLocation>
        <location evidence="5">Cytoplasm</location>
    </subcellularLocation>
</comment>
<proteinExistence type="inferred from homology"/>
<dbReference type="RefSeq" id="WP_015359729.1">
    <property type="nucleotide sequence ID" value="NZ_CP014673.1"/>
</dbReference>
<dbReference type="Pfam" id="PF03652">
    <property type="entry name" value="RuvX"/>
    <property type="match status" value="1"/>
</dbReference>
<dbReference type="NCBIfam" id="TIGR00250">
    <property type="entry name" value="RNAse_H_YqgF"/>
    <property type="match status" value="1"/>
</dbReference>
<comment type="function">
    <text evidence="5">Could be a nuclease involved in processing of the 5'-end of pre-16S rRNA.</text>
</comment>
<evidence type="ECO:0000256" key="5">
    <source>
        <dbReference type="HAMAP-Rule" id="MF_00651"/>
    </source>
</evidence>
<dbReference type="InterPro" id="IPR012337">
    <property type="entry name" value="RNaseH-like_sf"/>
</dbReference>
<dbReference type="CDD" id="cd16964">
    <property type="entry name" value="YqgF"/>
    <property type="match status" value="1"/>
</dbReference>
<keyword evidence="1 5" id="KW-0963">Cytoplasm</keyword>
<evidence type="ECO:0000256" key="1">
    <source>
        <dbReference type="ARBA" id="ARBA00022490"/>
    </source>
</evidence>
<keyword evidence="4 5" id="KW-0378">Hydrolase</keyword>
<dbReference type="Proteomes" id="UP000092931">
    <property type="component" value="Chromosome"/>
</dbReference>
<evidence type="ECO:0000256" key="4">
    <source>
        <dbReference type="ARBA" id="ARBA00022801"/>
    </source>
</evidence>
<dbReference type="GO" id="GO:0004518">
    <property type="term" value="F:nuclease activity"/>
    <property type="evidence" value="ECO:0007669"/>
    <property type="project" value="UniProtKB-KW"/>
</dbReference>
<dbReference type="Gene3D" id="3.30.420.140">
    <property type="entry name" value="YqgF/RNase H-like domain"/>
    <property type="match status" value="1"/>
</dbReference>
<evidence type="ECO:0000256" key="3">
    <source>
        <dbReference type="ARBA" id="ARBA00022722"/>
    </source>
</evidence>
<dbReference type="PANTHER" id="PTHR33317:SF4">
    <property type="entry name" value="POLYNUCLEOTIDYL TRANSFERASE, RIBONUCLEASE H-LIKE SUPERFAMILY PROTEIN"/>
    <property type="match status" value="1"/>
</dbReference>
<dbReference type="InterPro" id="IPR005227">
    <property type="entry name" value="YqgF"/>
</dbReference>
<comment type="similarity">
    <text evidence="5">Belongs to the YqgF HJR family.</text>
</comment>
<dbReference type="EC" id="3.1.-.-" evidence="5"/>
<dbReference type="GO" id="GO:0016788">
    <property type="term" value="F:hydrolase activity, acting on ester bonds"/>
    <property type="evidence" value="ECO:0007669"/>
    <property type="project" value="UniProtKB-UniRule"/>
</dbReference>
<dbReference type="InterPro" id="IPR006641">
    <property type="entry name" value="YqgF/RNaseH-like_dom"/>
</dbReference>
<sequence>MRILGIDFGDARIGVAVSDPLGITAQAVETIHWKGEWKKPLERIKQLTEYYGCDTIVVGFPENMNGTVGERGIRTQRFIEKLKEYMPGVSVIPWDERLSTAQSRQVLLEMGINSRRHKGKIDQIAASIILQSYMDARKRF</sequence>